<dbReference type="OrthoDB" id="9806367at2"/>
<dbReference type="Pfam" id="PF11164">
    <property type="entry name" value="DUF2948"/>
    <property type="match status" value="1"/>
</dbReference>
<sequence>MKPLRLRIEDQDDLNVVSAHLQDAVTAVGDFAFEPKRRRFACVVNRFAWEAEGTARLGPRRHFRVRAGLHFDDVLAVRSQNIRQDAKDAIVSLLAVRFEPSATPEDPAGTITLDFAGGGTIALDVECLEGHLTDITGPWETRHKPAHDLDA</sequence>
<organism evidence="1 2">
    <name type="scientific">Pyruvatibacter mobilis</name>
    <dbReference type="NCBI Taxonomy" id="1712261"/>
    <lineage>
        <taxon>Bacteria</taxon>
        <taxon>Pseudomonadati</taxon>
        <taxon>Pseudomonadota</taxon>
        <taxon>Alphaproteobacteria</taxon>
        <taxon>Hyphomicrobiales</taxon>
        <taxon>Parvibaculaceae</taxon>
        <taxon>Pyruvatibacter</taxon>
    </lineage>
</organism>
<dbReference type="Proteomes" id="UP000470384">
    <property type="component" value="Unassembled WGS sequence"/>
</dbReference>
<dbReference type="GeneID" id="300655546"/>
<dbReference type="InterPro" id="IPR021335">
    <property type="entry name" value="DUF2948"/>
</dbReference>
<evidence type="ECO:0000313" key="2">
    <source>
        <dbReference type="Proteomes" id="UP000470384"/>
    </source>
</evidence>
<proteinExistence type="predicted"/>
<keyword evidence="2" id="KW-1185">Reference proteome</keyword>
<protein>
    <submittedName>
        <fullName evidence="1">DUF2948 family protein</fullName>
    </submittedName>
</protein>
<dbReference type="EMBL" id="WXYQ01000007">
    <property type="protein sequence ID" value="NBG96395.1"/>
    <property type="molecule type" value="Genomic_DNA"/>
</dbReference>
<dbReference type="RefSeq" id="WP_027841137.1">
    <property type="nucleotide sequence ID" value="NZ_BMHN01000001.1"/>
</dbReference>
<reference evidence="1 2" key="1">
    <citation type="journal article" date="2016" name="Int. J. Syst. Evol. Microbiol.">
        <title>Pyruvatibacter mobilis gen. nov., sp. nov., a marine bacterium from the culture broth of Picochlorum sp. 122.</title>
        <authorList>
            <person name="Wang G."/>
            <person name="Tang M."/>
            <person name="Wu H."/>
            <person name="Dai S."/>
            <person name="Li T."/>
            <person name="Chen C."/>
            <person name="He H."/>
            <person name="Fan J."/>
            <person name="Xiang W."/>
            <person name="Li X."/>
        </authorList>
    </citation>
    <scope>NUCLEOTIDE SEQUENCE [LARGE SCALE GENOMIC DNA]</scope>
    <source>
        <strain evidence="1 2">GYP-11</strain>
    </source>
</reference>
<dbReference type="AlphaFoldDB" id="A0A845QCK7"/>
<comment type="caution">
    <text evidence="1">The sequence shown here is derived from an EMBL/GenBank/DDBJ whole genome shotgun (WGS) entry which is preliminary data.</text>
</comment>
<name>A0A845QCK7_9HYPH</name>
<gene>
    <name evidence="1" type="ORF">GTQ45_11685</name>
</gene>
<evidence type="ECO:0000313" key="1">
    <source>
        <dbReference type="EMBL" id="NBG96395.1"/>
    </source>
</evidence>
<accession>A0A845QCK7</accession>